<evidence type="ECO:0000313" key="4">
    <source>
        <dbReference type="Proteomes" id="UP000052258"/>
    </source>
</evidence>
<dbReference type="InterPro" id="IPR023393">
    <property type="entry name" value="START-like_dom_sf"/>
</dbReference>
<dbReference type="PATRIC" id="fig|1430899.3.peg.2325"/>
<dbReference type="RefSeq" id="WP_059140190.1">
    <property type="nucleotide sequence ID" value="NZ_KQ130619.1"/>
</dbReference>
<evidence type="ECO:0000313" key="3">
    <source>
        <dbReference type="EMBL" id="KMT58451.1"/>
    </source>
</evidence>
<dbReference type="Pfam" id="PF08327">
    <property type="entry name" value="AHSA1"/>
    <property type="match status" value="1"/>
</dbReference>
<organism evidence="3 4">
    <name type="scientific">Listeria fleischmannii 1991</name>
    <dbReference type="NCBI Taxonomy" id="1430899"/>
    <lineage>
        <taxon>Bacteria</taxon>
        <taxon>Bacillati</taxon>
        <taxon>Bacillota</taxon>
        <taxon>Bacilli</taxon>
        <taxon>Bacillales</taxon>
        <taxon>Listeriaceae</taxon>
        <taxon>Listeria</taxon>
    </lineage>
</organism>
<dbReference type="InterPro" id="IPR013538">
    <property type="entry name" value="ASHA1/2-like_C"/>
</dbReference>
<comment type="similarity">
    <text evidence="1">Belongs to the AHA1 family.</text>
</comment>
<protein>
    <submittedName>
        <fullName evidence="3">Activator of Hsp90 ATPase 1 family protein</fullName>
    </submittedName>
</protein>
<proteinExistence type="inferred from homology"/>
<gene>
    <name evidence="3" type="ORF">X560_2277</name>
</gene>
<name>A0A0J8J2A7_9LIST</name>
<feature type="domain" description="Activator of Hsp90 ATPase homologue 1/2-like C-terminal" evidence="2">
    <location>
        <begin position="12"/>
        <end position="124"/>
    </location>
</feature>
<evidence type="ECO:0000259" key="2">
    <source>
        <dbReference type="Pfam" id="PF08327"/>
    </source>
</evidence>
<keyword evidence="4" id="KW-1185">Reference proteome</keyword>
<dbReference type="SUPFAM" id="SSF55961">
    <property type="entry name" value="Bet v1-like"/>
    <property type="match status" value="1"/>
</dbReference>
<accession>A0A0J8J2A7</accession>
<evidence type="ECO:0000256" key="1">
    <source>
        <dbReference type="ARBA" id="ARBA00006817"/>
    </source>
</evidence>
<dbReference type="OrthoDB" id="2364866at2"/>
<reference evidence="3 4" key="1">
    <citation type="journal article" date="2015" name="Genome Biol. Evol.">
        <title>Comparative Genomics of Listeria Sensu Lato: Genus-Wide Differences in Evolutionary Dynamics and the Progressive Gain of Complex, Potentially Pathogenicity-Related Traits through Lateral Gene Transfer.</title>
        <authorList>
            <person name="Chiara M."/>
            <person name="Caruso M."/>
            <person name="D'Erchia A.M."/>
            <person name="Manzari C."/>
            <person name="Fraccalvieri R."/>
            <person name="Goffredo E."/>
            <person name="Latorre L."/>
            <person name="Miccolupo A."/>
            <person name="Padalino I."/>
            <person name="Santagada G."/>
            <person name="Chiocco D."/>
            <person name="Pesole G."/>
            <person name="Horner D.S."/>
            <person name="Parisi A."/>
        </authorList>
    </citation>
    <scope>NUCLEOTIDE SEQUENCE [LARGE SCALE GENOMIC DNA]</scope>
    <source>
        <strain evidence="3 4">1991</strain>
    </source>
</reference>
<sequence>MKTNVSLLIKKSVDAVFEAFINPEITTKFWFTKSSGKLVEGEEITWEWEMYGVSDEISVLEIIPNNRIHIRDSNLKETIFAFESYSETETIVKIENGEFDQLSEIVDSTEGYTLVLSGLKAYLEHGIQLNLVEDKHPKARIDREK</sequence>
<comment type="caution">
    <text evidence="3">The sequence shown here is derived from an EMBL/GenBank/DDBJ whole genome shotgun (WGS) entry which is preliminary data.</text>
</comment>
<dbReference type="Proteomes" id="UP000052258">
    <property type="component" value="Unassembled WGS sequence"/>
</dbReference>
<dbReference type="EMBL" id="AZHO01000030">
    <property type="protein sequence ID" value="KMT58451.1"/>
    <property type="molecule type" value="Genomic_DNA"/>
</dbReference>
<dbReference type="Gene3D" id="3.30.530.20">
    <property type="match status" value="1"/>
</dbReference>
<dbReference type="AlphaFoldDB" id="A0A0J8J2A7"/>